<protein>
    <recommendedName>
        <fullName evidence="4">Lipoprotein</fullName>
    </recommendedName>
</protein>
<dbReference type="PROSITE" id="PS51257">
    <property type="entry name" value="PROKAR_LIPOPROTEIN"/>
    <property type="match status" value="1"/>
</dbReference>
<feature type="signal peptide" evidence="1">
    <location>
        <begin position="1"/>
        <end position="22"/>
    </location>
</feature>
<evidence type="ECO:0000313" key="3">
    <source>
        <dbReference type="Proteomes" id="UP001607157"/>
    </source>
</evidence>
<sequence>MRLSPMIAAALAAAMASGPAAALSCLPHDLARTFERVNSAAETYVAFNGTLEFDESLLPEVDMADQQATPKETRIPARISGEALSRVGFNRPFAGPVTLIVECFGPWCAQPPAVGEVLAFLRQDPEGFTLTTDPCGGDAFFGPDAAMLDKAHRCFTGGECEVEEPQ</sequence>
<keyword evidence="1" id="KW-0732">Signal</keyword>
<dbReference type="Proteomes" id="UP001607157">
    <property type="component" value="Unassembled WGS sequence"/>
</dbReference>
<comment type="caution">
    <text evidence="2">The sequence shown here is derived from an EMBL/GenBank/DDBJ whole genome shotgun (WGS) entry which is preliminary data.</text>
</comment>
<accession>A0ABW7I7F1</accession>
<dbReference type="EMBL" id="JBIHMM010000002">
    <property type="protein sequence ID" value="MFH0254116.1"/>
    <property type="molecule type" value="Genomic_DNA"/>
</dbReference>
<gene>
    <name evidence="2" type="ORF">ACGRVM_09435</name>
</gene>
<evidence type="ECO:0000256" key="1">
    <source>
        <dbReference type="SAM" id="SignalP"/>
    </source>
</evidence>
<evidence type="ECO:0008006" key="4">
    <source>
        <dbReference type="Google" id="ProtNLM"/>
    </source>
</evidence>
<proteinExistence type="predicted"/>
<evidence type="ECO:0000313" key="2">
    <source>
        <dbReference type="EMBL" id="MFH0254116.1"/>
    </source>
</evidence>
<keyword evidence="3" id="KW-1185">Reference proteome</keyword>
<feature type="chain" id="PRO_5047463887" description="Lipoprotein" evidence="1">
    <location>
        <begin position="23"/>
        <end position="166"/>
    </location>
</feature>
<reference evidence="2 3" key="1">
    <citation type="submission" date="2024-10" db="EMBL/GenBank/DDBJ databases">
        <authorList>
            <person name="Yang X.-N."/>
        </authorList>
    </citation>
    <scope>NUCLEOTIDE SEQUENCE [LARGE SCALE GENOMIC DNA]</scope>
    <source>
        <strain evidence="2 3">CAU 1059</strain>
    </source>
</reference>
<dbReference type="RefSeq" id="WP_377170525.1">
    <property type="nucleotide sequence ID" value="NZ_JBHTJC010000002.1"/>
</dbReference>
<name>A0ABW7I7F1_9RHOB</name>
<organism evidence="2 3">
    <name type="scientific">Roseovarius aquimarinus</name>
    <dbReference type="NCBI Taxonomy" id="1229156"/>
    <lineage>
        <taxon>Bacteria</taxon>
        <taxon>Pseudomonadati</taxon>
        <taxon>Pseudomonadota</taxon>
        <taxon>Alphaproteobacteria</taxon>
        <taxon>Rhodobacterales</taxon>
        <taxon>Roseobacteraceae</taxon>
        <taxon>Roseovarius</taxon>
    </lineage>
</organism>